<keyword evidence="6" id="KW-0732">Signal</keyword>
<reference evidence="7 8" key="1">
    <citation type="submission" date="2018-03" db="EMBL/GenBank/DDBJ databases">
        <title>Finding Nemo's genes: A chromosome-scale reference assembly of the genome of the orange clownfish Amphiprion percula.</title>
        <authorList>
            <person name="Lehmann R."/>
        </authorList>
    </citation>
    <scope>NUCLEOTIDE SEQUENCE</scope>
</reference>
<evidence type="ECO:0000256" key="4">
    <source>
        <dbReference type="ARBA" id="ARBA00022529"/>
    </source>
</evidence>
<dbReference type="Proteomes" id="UP000265080">
    <property type="component" value="Chromosome 11"/>
</dbReference>
<dbReference type="GeneTree" id="ENSGT00970000195040"/>
<evidence type="ECO:0000313" key="8">
    <source>
        <dbReference type="Proteomes" id="UP000265080"/>
    </source>
</evidence>
<dbReference type="Pfam" id="PF08107">
    <property type="entry name" value="Antimicrobial12"/>
    <property type="match status" value="1"/>
</dbReference>
<evidence type="ECO:0000256" key="3">
    <source>
        <dbReference type="ARBA" id="ARBA00022525"/>
    </source>
</evidence>
<reference evidence="7" key="2">
    <citation type="submission" date="2025-08" db="UniProtKB">
        <authorList>
            <consortium name="Ensembl"/>
        </authorList>
    </citation>
    <scope>IDENTIFICATION</scope>
</reference>
<dbReference type="Ensembl" id="ENSAPET00000014956.1">
    <property type="protein sequence ID" value="ENSAPEP00000014572.1"/>
    <property type="gene ID" value="ENSAPEG00000010391.1"/>
</dbReference>
<dbReference type="InterPro" id="IPR012515">
    <property type="entry name" value="Antimicrobial12"/>
</dbReference>
<comment type="similarity">
    <text evidence="2">Belongs to the pleurocidin family.</text>
</comment>
<protein>
    <submittedName>
        <fullName evidence="7">Uncharacterized protein</fullName>
    </submittedName>
</protein>
<name>A0A3P8SR65_AMPPE</name>
<organism evidence="7 8">
    <name type="scientific">Amphiprion percula</name>
    <name type="common">Orange clownfish</name>
    <name type="synonym">Lutjanus percula</name>
    <dbReference type="NCBI Taxonomy" id="161767"/>
    <lineage>
        <taxon>Eukaryota</taxon>
        <taxon>Metazoa</taxon>
        <taxon>Chordata</taxon>
        <taxon>Craniata</taxon>
        <taxon>Vertebrata</taxon>
        <taxon>Euteleostomi</taxon>
        <taxon>Actinopterygii</taxon>
        <taxon>Neopterygii</taxon>
        <taxon>Teleostei</taxon>
        <taxon>Neoteleostei</taxon>
        <taxon>Acanthomorphata</taxon>
        <taxon>Ovalentaria</taxon>
        <taxon>Pomacentridae</taxon>
        <taxon>Amphiprion</taxon>
    </lineage>
</organism>
<keyword evidence="8" id="KW-1185">Reference proteome</keyword>
<feature type="chain" id="PRO_5018219481" evidence="6">
    <location>
        <begin position="23"/>
        <end position="84"/>
    </location>
</feature>
<comment type="subcellular location">
    <subcellularLocation>
        <location evidence="1">Secreted</location>
    </subcellularLocation>
</comment>
<evidence type="ECO:0000256" key="6">
    <source>
        <dbReference type="SAM" id="SignalP"/>
    </source>
</evidence>
<evidence type="ECO:0000313" key="7">
    <source>
        <dbReference type="Ensembl" id="ENSAPEP00000014572.1"/>
    </source>
</evidence>
<dbReference type="GO" id="GO:0042742">
    <property type="term" value="P:defense response to bacterium"/>
    <property type="evidence" value="ECO:0007669"/>
    <property type="project" value="UniProtKB-KW"/>
</dbReference>
<reference evidence="7" key="3">
    <citation type="submission" date="2025-09" db="UniProtKB">
        <authorList>
            <consortium name="Ensembl"/>
        </authorList>
    </citation>
    <scope>IDENTIFICATION</scope>
</reference>
<proteinExistence type="inferred from homology"/>
<keyword evidence="5" id="KW-0044">Antibiotic</keyword>
<sequence length="84" mass="9243">MKLAAVFLVLSLIVLMAEPGEGFIHQIFSGLVNGIANGIYHSLNVIILQRKLCHRLGLAPPLCRSLFPCWCVAGLWGSLQLMIR</sequence>
<dbReference type="AlphaFoldDB" id="A0A3P8SR65"/>
<feature type="signal peptide" evidence="6">
    <location>
        <begin position="1"/>
        <end position="22"/>
    </location>
</feature>
<keyword evidence="4" id="KW-0929">Antimicrobial</keyword>
<accession>A0A3P8SR65</accession>
<dbReference type="GO" id="GO:0005576">
    <property type="term" value="C:extracellular region"/>
    <property type="evidence" value="ECO:0007669"/>
    <property type="project" value="UniProtKB-SubCell"/>
</dbReference>
<evidence type="ECO:0000256" key="2">
    <source>
        <dbReference type="ARBA" id="ARBA00007419"/>
    </source>
</evidence>
<keyword evidence="3" id="KW-0964">Secreted</keyword>
<evidence type="ECO:0000256" key="5">
    <source>
        <dbReference type="ARBA" id="ARBA00023022"/>
    </source>
</evidence>
<evidence type="ECO:0000256" key="1">
    <source>
        <dbReference type="ARBA" id="ARBA00004613"/>
    </source>
</evidence>